<evidence type="ECO:0000313" key="13">
    <source>
        <dbReference type="Proteomes" id="UP000052237"/>
    </source>
</evidence>
<evidence type="ECO:0000256" key="10">
    <source>
        <dbReference type="SAM" id="Coils"/>
    </source>
</evidence>
<dbReference type="Gene3D" id="3.10.20.600">
    <property type="match status" value="1"/>
</dbReference>
<dbReference type="EMBL" id="FAVB01000003">
    <property type="protein sequence ID" value="CUU84762.1"/>
    <property type="molecule type" value="Genomic_DNA"/>
</dbReference>
<dbReference type="Pfam" id="PF10589">
    <property type="entry name" value="NADH_4Fe-4S"/>
    <property type="match status" value="1"/>
</dbReference>
<keyword evidence="13" id="KW-1185">Reference proteome</keyword>
<dbReference type="Gene3D" id="3.40.50.11540">
    <property type="entry name" value="NADH-ubiquinone oxidoreductase 51kDa subunit"/>
    <property type="match status" value="1"/>
</dbReference>
<dbReference type="PROSITE" id="PS00645">
    <property type="entry name" value="COMPLEX1_51K_2"/>
    <property type="match status" value="1"/>
</dbReference>
<keyword evidence="7" id="KW-0479">Metal-binding</keyword>
<dbReference type="PANTHER" id="PTHR11780">
    <property type="entry name" value="NADH-UBIQUINONE OXIDOREDUCTASE FLAVOPROTEIN 1 NDUFV1"/>
    <property type="match status" value="1"/>
</dbReference>
<feature type="coiled-coil region" evidence="10">
    <location>
        <begin position="125"/>
        <end position="152"/>
    </location>
</feature>
<dbReference type="SUPFAM" id="SSF142019">
    <property type="entry name" value="Nqo1 FMN-binding domain-like"/>
    <property type="match status" value="1"/>
</dbReference>
<evidence type="ECO:0000259" key="11">
    <source>
        <dbReference type="SMART" id="SM00928"/>
    </source>
</evidence>
<dbReference type="InterPro" id="IPR050837">
    <property type="entry name" value="ComplexI_51kDa_subunit"/>
</dbReference>
<dbReference type="InterPro" id="IPR019575">
    <property type="entry name" value="Nuop51_4Fe4S-bd"/>
</dbReference>
<comment type="caution">
    <text evidence="12">The sequence shown here is derived from an EMBL/GenBank/DDBJ whole genome shotgun (WGS) entry which is preliminary data.</text>
</comment>
<dbReference type="EC" id="1.6.5.11" evidence="12"/>
<dbReference type="SUPFAM" id="SSF140490">
    <property type="entry name" value="Nqo1C-terminal domain-like"/>
    <property type="match status" value="1"/>
</dbReference>
<comment type="cofactor">
    <cofactor evidence="1">
        <name>FMN</name>
        <dbReference type="ChEBI" id="CHEBI:58210"/>
    </cofactor>
</comment>
<dbReference type="Gene3D" id="1.20.1440.230">
    <property type="entry name" value="NADH-ubiquinone oxidoreductase 51kDa subunit, iron-sulphur binding domain"/>
    <property type="match status" value="1"/>
</dbReference>
<keyword evidence="4" id="KW-0004">4Fe-4S</keyword>
<dbReference type="InterPro" id="IPR011538">
    <property type="entry name" value="Nuo51_FMN-bd"/>
</dbReference>
<reference evidence="12 13" key="1">
    <citation type="submission" date="2015-11" db="EMBL/GenBank/DDBJ databases">
        <authorList>
            <consortium name="Pathogen Informatics"/>
        </authorList>
    </citation>
    <scope>NUCLEOTIDE SEQUENCE [LARGE SCALE GENOMIC DNA]</scope>
    <source>
        <strain evidence="12 13">006A-0059</strain>
    </source>
</reference>
<dbReference type="InterPro" id="IPR037207">
    <property type="entry name" value="Nuop51_4Fe4S-bd_sf"/>
</dbReference>
<keyword evidence="8" id="KW-0408">Iron</keyword>
<evidence type="ECO:0000256" key="9">
    <source>
        <dbReference type="ARBA" id="ARBA00023014"/>
    </source>
</evidence>
<evidence type="ECO:0000256" key="8">
    <source>
        <dbReference type="ARBA" id="ARBA00023004"/>
    </source>
</evidence>
<evidence type="ECO:0000313" key="12">
    <source>
        <dbReference type="EMBL" id="CUU84762.1"/>
    </source>
</evidence>
<dbReference type="InterPro" id="IPR001949">
    <property type="entry name" value="NADH-UbQ_OxRdtase_51kDa_CS"/>
</dbReference>
<dbReference type="GO" id="GO:0003954">
    <property type="term" value="F:NADH dehydrogenase activity"/>
    <property type="evidence" value="ECO:0007669"/>
    <property type="project" value="TreeGrafter"/>
</dbReference>
<comment type="similarity">
    <text evidence="3">Belongs to the complex I 51 kDa subunit family.</text>
</comment>
<evidence type="ECO:0000256" key="3">
    <source>
        <dbReference type="ARBA" id="ARBA00007523"/>
    </source>
</evidence>
<dbReference type="AlphaFoldDB" id="A0A0S4SFX7"/>
<dbReference type="FunFam" id="1.20.1440.230:FF:000001">
    <property type="entry name" value="Mitochondrial NADH dehydrogenase flavoprotein 1"/>
    <property type="match status" value="1"/>
</dbReference>
<comment type="cofactor">
    <cofactor evidence="2">
        <name>[4Fe-4S] cluster</name>
        <dbReference type="ChEBI" id="CHEBI:49883"/>
    </cofactor>
</comment>
<dbReference type="GO" id="GO:0010181">
    <property type="term" value="F:FMN binding"/>
    <property type="evidence" value="ECO:0007669"/>
    <property type="project" value="InterPro"/>
</dbReference>
<dbReference type="Pfam" id="PF22461">
    <property type="entry name" value="SLBB_2"/>
    <property type="match status" value="1"/>
</dbReference>
<keyword evidence="9" id="KW-0411">Iron-sulfur</keyword>
<accession>A0A0S4SFX7</accession>
<dbReference type="Pfam" id="PF01512">
    <property type="entry name" value="Complex1_51K"/>
    <property type="match status" value="1"/>
</dbReference>
<keyword evidence="12" id="KW-0560">Oxidoreductase</keyword>
<keyword evidence="5" id="KW-0285">Flavoprotein</keyword>
<organism evidence="12 13">
    <name type="scientific">Campylobacter hyointestinalis subsp. hyointestinalis</name>
    <dbReference type="NCBI Taxonomy" id="91352"/>
    <lineage>
        <taxon>Bacteria</taxon>
        <taxon>Pseudomonadati</taxon>
        <taxon>Campylobacterota</taxon>
        <taxon>Epsilonproteobacteria</taxon>
        <taxon>Campylobacterales</taxon>
        <taxon>Campylobacteraceae</taxon>
        <taxon>Campylobacter</taxon>
    </lineage>
</organism>
<evidence type="ECO:0000256" key="7">
    <source>
        <dbReference type="ARBA" id="ARBA00022723"/>
    </source>
</evidence>
<evidence type="ECO:0000256" key="2">
    <source>
        <dbReference type="ARBA" id="ARBA00001966"/>
    </source>
</evidence>
<dbReference type="InterPro" id="IPR054765">
    <property type="entry name" value="SLBB_dom"/>
</dbReference>
<dbReference type="NCBIfam" id="NF010120">
    <property type="entry name" value="PRK13596.1"/>
    <property type="match status" value="1"/>
</dbReference>
<feature type="domain" description="NADH-ubiquinone oxidoreductase 51kDa subunit iron-sulphur binding" evidence="11">
    <location>
        <begin position="320"/>
        <end position="365"/>
    </location>
</feature>
<dbReference type="SMART" id="SM00928">
    <property type="entry name" value="NADH_4Fe-4S"/>
    <property type="match status" value="1"/>
</dbReference>
<evidence type="ECO:0000256" key="4">
    <source>
        <dbReference type="ARBA" id="ARBA00022485"/>
    </source>
</evidence>
<dbReference type="PANTHER" id="PTHR11780:SF10">
    <property type="entry name" value="NADH DEHYDROGENASE [UBIQUINONE] FLAVOPROTEIN 1, MITOCHONDRIAL"/>
    <property type="match status" value="1"/>
</dbReference>
<evidence type="ECO:0000256" key="5">
    <source>
        <dbReference type="ARBA" id="ARBA00022630"/>
    </source>
</evidence>
<evidence type="ECO:0000256" key="6">
    <source>
        <dbReference type="ARBA" id="ARBA00022643"/>
    </source>
</evidence>
<evidence type="ECO:0000256" key="1">
    <source>
        <dbReference type="ARBA" id="ARBA00001917"/>
    </source>
</evidence>
<keyword evidence="10" id="KW-0175">Coiled coil</keyword>
<gene>
    <name evidence="12" type="primary">nqo1</name>
    <name evidence="12" type="ORF">ERS686654_01562</name>
</gene>
<dbReference type="GO" id="GO:0008137">
    <property type="term" value="F:NADH dehydrogenase (ubiquinone) activity"/>
    <property type="evidence" value="ECO:0007669"/>
    <property type="project" value="InterPro"/>
</dbReference>
<dbReference type="RefSeq" id="WP_059427542.1">
    <property type="nucleotide sequence ID" value="NZ_FAUV01000003.1"/>
</dbReference>
<dbReference type="GO" id="GO:0046872">
    <property type="term" value="F:metal ion binding"/>
    <property type="evidence" value="ECO:0007669"/>
    <property type="project" value="UniProtKB-KW"/>
</dbReference>
<protein>
    <submittedName>
        <fullName evidence="12">NADH-quinone oxidoreductase subunit f</fullName>
        <ecNumber evidence="12">1.6.5.11</ecNumber>
    </submittedName>
</protein>
<dbReference type="GO" id="GO:0051539">
    <property type="term" value="F:4 iron, 4 sulfur cluster binding"/>
    <property type="evidence" value="ECO:0007669"/>
    <property type="project" value="UniProtKB-KW"/>
</dbReference>
<dbReference type="GO" id="GO:0045333">
    <property type="term" value="P:cellular respiration"/>
    <property type="evidence" value="ECO:0007669"/>
    <property type="project" value="TreeGrafter"/>
</dbReference>
<dbReference type="Proteomes" id="UP000052237">
    <property type="component" value="Unassembled WGS sequence"/>
</dbReference>
<keyword evidence="6" id="KW-0288">FMN</keyword>
<proteinExistence type="inferred from homology"/>
<name>A0A0S4SFX7_CAMHY</name>
<dbReference type="SUPFAM" id="SSF142984">
    <property type="entry name" value="Nqo1 middle domain-like"/>
    <property type="match status" value="1"/>
</dbReference>
<dbReference type="InterPro" id="IPR037225">
    <property type="entry name" value="Nuo51_FMN-bd_sf"/>
</dbReference>
<sequence>MQVVSARFSIKDAHKIEVAKANDAYLELEKYLNLDREFIVEAVDKSGLRGKGGGGGSCGVKWKNMIAYAKKTEAKKCYLVINGDESEPGTCKDKYILNLDPHLLIEGIIISAYALGANIAYVYIRGEYEREYNSLKNAIKEAKAELNGLEIIVYKGAGAYICGEKTALLESIEGKRGHPRLKPHDKSEPDFLFGSPCVVNNVETIASVPFIVKNGWEAYRSVGTEKSPGTLLFQISGCVNTPCVKEAAFGTKMIDFINEFGGGVWKNRDLKAVIPGGSSATVLTKDEVLKATLDYESLKDFNSSLGTGGMIVFDDKTDMPKTLLNLLEFYTEESCGQCTPCREGCGWAYRVVKKIVDGKGSLKDLQTLKDICFMLDGKTICVFAPAVKDVIIGFITKFEDEFIRYLKKD</sequence>